<dbReference type="AlphaFoldDB" id="A0A7T4QXJ8"/>
<accession>A0A7T4QXJ8</accession>
<organism evidence="2 3">
    <name type="scientific">Spongiibacter nanhainus</name>
    <dbReference type="NCBI Taxonomy" id="2794344"/>
    <lineage>
        <taxon>Bacteria</taxon>
        <taxon>Pseudomonadati</taxon>
        <taxon>Pseudomonadota</taxon>
        <taxon>Gammaproteobacteria</taxon>
        <taxon>Cellvibrionales</taxon>
        <taxon>Spongiibacteraceae</taxon>
        <taxon>Spongiibacter</taxon>
    </lineage>
</organism>
<gene>
    <name evidence="2" type="ORF">I6N98_09540</name>
</gene>
<reference evidence="2 3" key="1">
    <citation type="submission" date="2020-12" db="EMBL/GenBank/DDBJ databases">
        <authorList>
            <person name="Shan Y."/>
        </authorList>
    </citation>
    <scope>NUCLEOTIDE SEQUENCE [LARGE SCALE GENOMIC DNA]</scope>
    <source>
        <strain evidence="3">csc3.9</strain>
    </source>
</reference>
<sequence>MVYSPEMVALLQQLRSRIHAEFGVKIRLVDPDLLPSLGQMGHKSRDPFTRKTIVKVMDMAEIPYKLEDKAPQRVPAQAPGSQQASNSEGREMTYRGTKIYRDKPLPPQHSAGSGNMNSPVKKQMYRGQVVNK</sequence>
<name>A0A7T4QXJ8_9GAMM</name>
<evidence type="ECO:0000256" key="1">
    <source>
        <dbReference type="SAM" id="MobiDB-lite"/>
    </source>
</evidence>
<protein>
    <submittedName>
        <fullName evidence="2">Uncharacterized protein</fullName>
    </submittedName>
</protein>
<feature type="region of interest" description="Disordered" evidence="1">
    <location>
        <begin position="67"/>
        <end position="132"/>
    </location>
</feature>
<feature type="compositionally biased region" description="Polar residues" evidence="1">
    <location>
        <begin position="110"/>
        <end position="120"/>
    </location>
</feature>
<dbReference type="EMBL" id="CP066167">
    <property type="protein sequence ID" value="QQD16648.1"/>
    <property type="molecule type" value="Genomic_DNA"/>
</dbReference>
<dbReference type="KEGG" id="snan:I6N98_09540"/>
<proteinExistence type="predicted"/>
<evidence type="ECO:0000313" key="2">
    <source>
        <dbReference type="EMBL" id="QQD16648.1"/>
    </source>
</evidence>
<evidence type="ECO:0000313" key="3">
    <source>
        <dbReference type="Proteomes" id="UP000596063"/>
    </source>
</evidence>
<keyword evidence="3" id="KW-1185">Reference proteome</keyword>
<feature type="compositionally biased region" description="Basic and acidic residues" evidence="1">
    <location>
        <begin position="88"/>
        <end position="104"/>
    </location>
</feature>
<dbReference type="Proteomes" id="UP000596063">
    <property type="component" value="Chromosome"/>
</dbReference>
<dbReference type="RefSeq" id="WP_198568168.1">
    <property type="nucleotide sequence ID" value="NZ_CP066167.1"/>
</dbReference>